<dbReference type="RefSeq" id="WP_106055231.1">
    <property type="nucleotide sequence ID" value="NZ_CALXOB010000043.1"/>
</dbReference>
<gene>
    <name evidence="2" type="ORF">FYJ85_09810</name>
</gene>
<accession>A0A844G1U7</accession>
<dbReference type="CDD" id="cd03801">
    <property type="entry name" value="GT4_PimA-like"/>
    <property type="match status" value="1"/>
</dbReference>
<proteinExistence type="predicted"/>
<comment type="caution">
    <text evidence="2">The sequence shown here is derived from an EMBL/GenBank/DDBJ whole genome shotgun (WGS) entry which is preliminary data.</text>
</comment>
<name>A0A844G1U7_9BACT</name>
<dbReference type="PANTHER" id="PTHR12526:SF584">
    <property type="entry name" value="GLYCOSYLTRANSFERASE"/>
    <property type="match status" value="1"/>
</dbReference>
<dbReference type="EMBL" id="VUNS01000009">
    <property type="protein sequence ID" value="MST97336.1"/>
    <property type="molecule type" value="Genomic_DNA"/>
</dbReference>
<dbReference type="InterPro" id="IPR001296">
    <property type="entry name" value="Glyco_trans_1"/>
</dbReference>
<keyword evidence="2" id="KW-0808">Transferase</keyword>
<sequence>MAEKRRILFLGGRAGFEGGIERYMFGTARLLREHGYEVSGAFDSPGREADRFLGGFDRIMSRSEAADRAAEFELAALHKAGSAAGLRLLARAFGRRLVFWAHDHDVYCPRRYYYTPFGRRNCARACSRFRCAGCALLASPRNWQGGGIAGQLGFLLRDAPRRLDILRETGTVVISDFMRNNLLRNGFREENIHLLSPFIRVEPEARRPEPAPELRLLFLGQLLRGKGCDLFLEMLRALGGPFRAVIAGDGNDRAGLEAMSRAFGFGERVRFLGWCGRPEELFAEADAAVFPFRWQEPFGLCGLEAAAHGVPVVAFDLGGVREWLIDGVTGIAVKPFDGKAMAAAVARLRDSAGLRREMGANGRRLAAERFSEERFLAGFGRLCGGSA</sequence>
<evidence type="ECO:0000313" key="3">
    <source>
        <dbReference type="Proteomes" id="UP000435649"/>
    </source>
</evidence>
<dbReference type="PANTHER" id="PTHR12526">
    <property type="entry name" value="GLYCOSYLTRANSFERASE"/>
    <property type="match status" value="1"/>
</dbReference>
<keyword evidence="3" id="KW-1185">Reference proteome</keyword>
<evidence type="ECO:0000259" key="1">
    <source>
        <dbReference type="Pfam" id="PF00534"/>
    </source>
</evidence>
<evidence type="ECO:0000313" key="2">
    <source>
        <dbReference type="EMBL" id="MST97336.1"/>
    </source>
</evidence>
<dbReference type="SUPFAM" id="SSF53756">
    <property type="entry name" value="UDP-Glycosyltransferase/glycogen phosphorylase"/>
    <property type="match status" value="1"/>
</dbReference>
<dbReference type="Pfam" id="PF00534">
    <property type="entry name" value="Glycos_transf_1"/>
    <property type="match status" value="1"/>
</dbReference>
<reference evidence="2 3" key="1">
    <citation type="submission" date="2019-08" db="EMBL/GenBank/DDBJ databases">
        <title>In-depth cultivation of the pig gut microbiome towards novel bacterial diversity and tailored functional studies.</title>
        <authorList>
            <person name="Wylensek D."/>
            <person name="Hitch T.C.A."/>
            <person name="Clavel T."/>
        </authorList>
    </citation>
    <scope>NUCLEOTIDE SEQUENCE [LARGE SCALE GENOMIC DNA]</scope>
    <source>
        <strain evidence="2 3">BBE-744-WT-12</strain>
    </source>
</reference>
<dbReference type="Proteomes" id="UP000435649">
    <property type="component" value="Unassembled WGS sequence"/>
</dbReference>
<organism evidence="2 3">
    <name type="scientific">Victivallis lenta</name>
    <dbReference type="NCBI Taxonomy" id="2606640"/>
    <lineage>
        <taxon>Bacteria</taxon>
        <taxon>Pseudomonadati</taxon>
        <taxon>Lentisphaerota</taxon>
        <taxon>Lentisphaeria</taxon>
        <taxon>Victivallales</taxon>
        <taxon>Victivallaceae</taxon>
        <taxon>Victivallis</taxon>
    </lineage>
</organism>
<feature type="domain" description="Glycosyl transferase family 1" evidence="1">
    <location>
        <begin position="210"/>
        <end position="364"/>
    </location>
</feature>
<protein>
    <submittedName>
        <fullName evidence="2">Glycosyltransferase family 4 protein</fullName>
    </submittedName>
</protein>
<dbReference type="AlphaFoldDB" id="A0A844G1U7"/>
<dbReference type="Gene3D" id="3.40.50.2000">
    <property type="entry name" value="Glycogen Phosphorylase B"/>
    <property type="match status" value="2"/>
</dbReference>
<dbReference type="GO" id="GO:0016757">
    <property type="term" value="F:glycosyltransferase activity"/>
    <property type="evidence" value="ECO:0007669"/>
    <property type="project" value="InterPro"/>
</dbReference>